<evidence type="ECO:0000313" key="8">
    <source>
        <dbReference type="EMBL" id="EFA79837.1"/>
    </source>
</evidence>
<evidence type="ECO:0000259" key="7">
    <source>
        <dbReference type="PROSITE" id="PS51082"/>
    </source>
</evidence>
<evidence type="ECO:0000256" key="3">
    <source>
        <dbReference type="ARBA" id="ARBA00022833"/>
    </source>
</evidence>
<dbReference type="Gene3D" id="1.10.510.10">
    <property type="entry name" value="Transferase(Phosphotransferase) domain 1"/>
    <property type="match status" value="1"/>
</dbReference>
<dbReference type="InterPro" id="IPR011011">
    <property type="entry name" value="Znf_FYVE_PHD"/>
</dbReference>
<dbReference type="RefSeq" id="XP_020431958.1">
    <property type="nucleotide sequence ID" value="XM_020577510.1"/>
</dbReference>
<feature type="region of interest" description="Disordered" evidence="5">
    <location>
        <begin position="391"/>
        <end position="452"/>
    </location>
</feature>
<dbReference type="GO" id="GO:0003779">
    <property type="term" value="F:actin binding"/>
    <property type="evidence" value="ECO:0007669"/>
    <property type="project" value="InterPro"/>
</dbReference>
<dbReference type="Proteomes" id="UP000001396">
    <property type="component" value="Unassembled WGS sequence"/>
</dbReference>
<keyword evidence="3" id="KW-0862">Zinc</keyword>
<dbReference type="SUPFAM" id="SSF57903">
    <property type="entry name" value="FYVE/PHD zinc finger"/>
    <property type="match status" value="1"/>
</dbReference>
<evidence type="ECO:0000256" key="5">
    <source>
        <dbReference type="SAM" id="MobiDB-lite"/>
    </source>
</evidence>
<feature type="compositionally biased region" description="Pro residues" evidence="5">
    <location>
        <begin position="476"/>
        <end position="498"/>
    </location>
</feature>
<keyword evidence="1" id="KW-0479">Metal-binding</keyword>
<feature type="region of interest" description="Disordered" evidence="5">
    <location>
        <begin position="470"/>
        <end position="543"/>
    </location>
</feature>
<dbReference type="STRING" id="670386.D3BFC3"/>
<keyword evidence="2 4" id="KW-0863">Zinc-finger</keyword>
<dbReference type="InterPro" id="IPR013083">
    <property type="entry name" value="Znf_RING/FYVE/PHD"/>
</dbReference>
<accession>D3BFC3</accession>
<evidence type="ECO:0000256" key="1">
    <source>
        <dbReference type="ARBA" id="ARBA00022723"/>
    </source>
</evidence>
<dbReference type="InterPro" id="IPR052113">
    <property type="entry name" value="FYVE-type_Zinc_Finger"/>
</dbReference>
<dbReference type="InParanoid" id="D3BFC3"/>
<evidence type="ECO:0000313" key="9">
    <source>
        <dbReference type="Proteomes" id="UP000001396"/>
    </source>
</evidence>
<dbReference type="OMA" id="PLQDIGH"/>
<dbReference type="InterPro" id="IPR011009">
    <property type="entry name" value="Kinase-like_dom_sf"/>
</dbReference>
<comment type="caution">
    <text evidence="8">The sequence shown here is derived from an EMBL/GenBank/DDBJ whole genome shotgun (WGS) entry which is preliminary data.</text>
</comment>
<dbReference type="AlphaFoldDB" id="D3BFC3"/>
<evidence type="ECO:0000256" key="4">
    <source>
        <dbReference type="PROSITE-ProRule" id="PRU00091"/>
    </source>
</evidence>
<proteinExistence type="predicted"/>
<dbReference type="GO" id="GO:0008270">
    <property type="term" value="F:zinc ion binding"/>
    <property type="evidence" value="ECO:0007669"/>
    <property type="project" value="UniProtKB-KW"/>
</dbReference>
<feature type="compositionally biased region" description="Low complexity" evidence="5">
    <location>
        <begin position="414"/>
        <end position="441"/>
    </location>
</feature>
<dbReference type="EMBL" id="ADBJ01000031">
    <property type="protein sequence ID" value="EFA79837.1"/>
    <property type="molecule type" value="Genomic_DNA"/>
</dbReference>
<keyword evidence="9" id="KW-1185">Reference proteome</keyword>
<dbReference type="PROSITE" id="PS51082">
    <property type="entry name" value="WH2"/>
    <property type="match status" value="1"/>
</dbReference>
<feature type="compositionally biased region" description="Basic and acidic residues" evidence="5">
    <location>
        <begin position="499"/>
        <end position="508"/>
    </location>
</feature>
<dbReference type="GeneID" id="31362138"/>
<dbReference type="Gene3D" id="3.30.40.10">
    <property type="entry name" value="Zinc/RING finger domain, C3HC4 (zinc finger)"/>
    <property type="match status" value="1"/>
</dbReference>
<dbReference type="SUPFAM" id="SSF56112">
    <property type="entry name" value="Protein kinase-like (PK-like)"/>
    <property type="match status" value="1"/>
</dbReference>
<dbReference type="PROSITE" id="PS50178">
    <property type="entry name" value="ZF_FYVE"/>
    <property type="match status" value="1"/>
</dbReference>
<feature type="compositionally biased region" description="Low complexity" evidence="5">
    <location>
        <begin position="527"/>
        <end position="537"/>
    </location>
</feature>
<name>D3BFC3_HETP5</name>
<reference evidence="8 9" key="1">
    <citation type="journal article" date="2011" name="Genome Res.">
        <title>Phylogeny-wide analysis of social amoeba genomes highlights ancient origins for complex intercellular communication.</title>
        <authorList>
            <person name="Heidel A.J."/>
            <person name="Lawal H.M."/>
            <person name="Felder M."/>
            <person name="Schilde C."/>
            <person name="Helps N.R."/>
            <person name="Tunggal B."/>
            <person name="Rivero F."/>
            <person name="John U."/>
            <person name="Schleicher M."/>
            <person name="Eichinger L."/>
            <person name="Platzer M."/>
            <person name="Noegel A.A."/>
            <person name="Schaap P."/>
            <person name="Gloeckner G."/>
        </authorList>
    </citation>
    <scope>NUCLEOTIDE SEQUENCE [LARGE SCALE GENOMIC DNA]</scope>
    <source>
        <strain evidence="9">ATCC 26659 / Pp 5 / PN500</strain>
    </source>
</reference>
<dbReference type="Pfam" id="PF01363">
    <property type="entry name" value="FYVE"/>
    <property type="match status" value="1"/>
</dbReference>
<dbReference type="InterPro" id="IPR000306">
    <property type="entry name" value="Znf_FYVE"/>
</dbReference>
<protein>
    <submittedName>
        <fullName evidence="8">FVYE domain-containing protein</fullName>
    </submittedName>
</protein>
<dbReference type="PANTHER" id="PTHR39490:SF8">
    <property type="entry name" value="ZINC FINGER FYVE DOMAIN-CONTAINING PROTEIN 21"/>
    <property type="match status" value="1"/>
</dbReference>
<feature type="domain" description="WH2" evidence="7">
    <location>
        <begin position="508"/>
        <end position="528"/>
    </location>
</feature>
<sequence length="543" mass="59844">MSQKIESSSSSPSVEKPEWKPDQSALECTSCKSPFTLIRRRHHCRKCGSIFCDPCSNFYSVLPAEFGYSGQQRLCKSCHSFFEQKRQFFDTDAIVAQLQLRSSSNYEYSKPLNDIGNTKNGLRKSYILSKHTGSGDEYLITVTTPGTTCPWPMNSEKHKQKFIKTVLALKHKYIYPVSSVEIAGSNDKVFLFKKYCSKGSLKDIIYKAKPSNVYDSKYTHSLKKSYSTGVTVKLMPRYGRQLLDALIYLKQRGIAFTHLHSGNVLFKDDTCYLTDVENSLLGLKPYYYEYINGKENAEVICFGHVMFECIVGVPLAEIPIGNFASVIPDNVMELLKFIFVDANRTNVSLEDLVKHPYFNQVKIEDSSATDGKLKKSQLAFVKDYCNRVEQPAVSPRGPGVMKKQASSASMFGDTPSSSHSSSGTSTYSTTSTAPPQPSFSTLPPKASTSSTNLLKSANKLSSSTDLNQLKTSTAAPAPPPPPALSGGAAPPPPPPPPKAAKDLPKQEGRNALLDSIRNPNNFKNLKKAPQASPSKSSGIKKKR</sequence>
<gene>
    <name evidence="8" type="primary">slob1</name>
    <name evidence="8" type="ORF">PPL_06656</name>
</gene>
<evidence type="ECO:0000256" key="2">
    <source>
        <dbReference type="ARBA" id="ARBA00022771"/>
    </source>
</evidence>
<evidence type="ECO:0000259" key="6">
    <source>
        <dbReference type="PROSITE" id="PS50178"/>
    </source>
</evidence>
<dbReference type="InterPro" id="IPR017455">
    <property type="entry name" value="Znf_FYVE-rel"/>
</dbReference>
<dbReference type="SMART" id="SM00064">
    <property type="entry name" value="FYVE"/>
    <property type="match status" value="1"/>
</dbReference>
<dbReference type="InterPro" id="IPR003124">
    <property type="entry name" value="WH2_dom"/>
</dbReference>
<dbReference type="PANTHER" id="PTHR39490">
    <property type="entry name" value="ARRESTIN DOMAIN-CONTAINING PROTEIN D"/>
    <property type="match status" value="1"/>
</dbReference>
<feature type="domain" description="FYVE-type" evidence="6">
    <location>
        <begin position="22"/>
        <end position="83"/>
    </location>
</feature>
<organism evidence="8 9">
    <name type="scientific">Heterostelium pallidum (strain ATCC 26659 / Pp 5 / PN500)</name>
    <name type="common">Cellular slime mold</name>
    <name type="synonym">Polysphondylium pallidum</name>
    <dbReference type="NCBI Taxonomy" id="670386"/>
    <lineage>
        <taxon>Eukaryota</taxon>
        <taxon>Amoebozoa</taxon>
        <taxon>Evosea</taxon>
        <taxon>Eumycetozoa</taxon>
        <taxon>Dictyostelia</taxon>
        <taxon>Acytosteliales</taxon>
        <taxon>Acytosteliaceae</taxon>
        <taxon>Heterostelium</taxon>
    </lineage>
</organism>